<proteinExistence type="predicted"/>
<reference evidence="2" key="1">
    <citation type="journal article" date="2022" name="Plant J.">
        <title>Strategies of tolerance reflected in two North American maple genomes.</title>
        <authorList>
            <person name="McEvoy S.L."/>
            <person name="Sezen U.U."/>
            <person name="Trouern-Trend A."/>
            <person name="McMahon S.M."/>
            <person name="Schaberg P.G."/>
            <person name="Yang J."/>
            <person name="Wegrzyn J.L."/>
            <person name="Swenson N.G."/>
        </authorList>
    </citation>
    <scope>NUCLEOTIDE SEQUENCE</scope>
    <source>
        <strain evidence="2">NS2018</strain>
    </source>
</reference>
<accession>A0AA39S1X2</accession>
<reference evidence="2" key="2">
    <citation type="submission" date="2023-06" db="EMBL/GenBank/DDBJ databases">
        <authorList>
            <person name="Swenson N.G."/>
            <person name="Wegrzyn J.L."/>
            <person name="Mcevoy S.L."/>
        </authorList>
    </citation>
    <scope>NUCLEOTIDE SEQUENCE</scope>
    <source>
        <strain evidence="2">NS2018</strain>
        <tissue evidence="2">Leaf</tissue>
    </source>
</reference>
<protein>
    <submittedName>
        <fullName evidence="2">Uncharacterized protein</fullName>
    </submittedName>
</protein>
<evidence type="ECO:0000256" key="1">
    <source>
        <dbReference type="SAM" id="MobiDB-lite"/>
    </source>
</evidence>
<name>A0AA39S1X2_ACESA</name>
<organism evidence="2 3">
    <name type="scientific">Acer saccharum</name>
    <name type="common">Sugar maple</name>
    <dbReference type="NCBI Taxonomy" id="4024"/>
    <lineage>
        <taxon>Eukaryota</taxon>
        <taxon>Viridiplantae</taxon>
        <taxon>Streptophyta</taxon>
        <taxon>Embryophyta</taxon>
        <taxon>Tracheophyta</taxon>
        <taxon>Spermatophyta</taxon>
        <taxon>Magnoliopsida</taxon>
        <taxon>eudicotyledons</taxon>
        <taxon>Gunneridae</taxon>
        <taxon>Pentapetalae</taxon>
        <taxon>rosids</taxon>
        <taxon>malvids</taxon>
        <taxon>Sapindales</taxon>
        <taxon>Sapindaceae</taxon>
        <taxon>Hippocastanoideae</taxon>
        <taxon>Acereae</taxon>
        <taxon>Acer</taxon>
    </lineage>
</organism>
<dbReference type="AlphaFoldDB" id="A0AA39S1X2"/>
<dbReference type="EMBL" id="JAUESC010000384">
    <property type="protein sequence ID" value="KAK0582512.1"/>
    <property type="molecule type" value="Genomic_DNA"/>
</dbReference>
<evidence type="ECO:0000313" key="2">
    <source>
        <dbReference type="EMBL" id="KAK0582512.1"/>
    </source>
</evidence>
<keyword evidence="3" id="KW-1185">Reference proteome</keyword>
<feature type="region of interest" description="Disordered" evidence="1">
    <location>
        <begin position="1"/>
        <end position="73"/>
    </location>
</feature>
<comment type="caution">
    <text evidence="2">The sequence shown here is derived from an EMBL/GenBank/DDBJ whole genome shotgun (WGS) entry which is preliminary data.</text>
</comment>
<evidence type="ECO:0000313" key="3">
    <source>
        <dbReference type="Proteomes" id="UP001168877"/>
    </source>
</evidence>
<gene>
    <name evidence="2" type="ORF">LWI29_026400</name>
</gene>
<sequence>MQTASSSGGPMAIDERATENDQATATTERERAAAENDQAMASHSSGEEVAGRATAENDQATASLSGGEEVAGQVLGLTCESVTLWLKT</sequence>
<dbReference type="Proteomes" id="UP001168877">
    <property type="component" value="Unassembled WGS sequence"/>
</dbReference>